<dbReference type="InterPro" id="IPR040459">
    <property type="entry name" value="MJ1316"/>
</dbReference>
<dbReference type="AlphaFoldDB" id="A0A133UEU3"/>
<evidence type="ECO:0000313" key="4">
    <source>
        <dbReference type="Proteomes" id="UP000070373"/>
    </source>
</evidence>
<proteinExistence type="inferred from homology"/>
<comment type="caution">
    <text evidence="3">The sequence shown here is derived from an EMBL/GenBank/DDBJ whole genome shotgun (WGS) entry which is preliminary data.</text>
</comment>
<organism evidence="3 4">
    <name type="scientific">candidate division MSBL1 archaeon SCGC-AAA259E17</name>
    <dbReference type="NCBI Taxonomy" id="1698263"/>
    <lineage>
        <taxon>Archaea</taxon>
        <taxon>Methanobacteriati</taxon>
        <taxon>Methanobacteriota</taxon>
        <taxon>candidate division MSBL1</taxon>
    </lineage>
</organism>
<accession>A0A133UEU3</accession>
<protein>
    <recommendedName>
        <fullName evidence="1">UPF0248 protein AKJ64_02385</fullName>
    </recommendedName>
</protein>
<gene>
    <name evidence="3" type="ORF">AKJ64_02385</name>
</gene>
<evidence type="ECO:0000256" key="1">
    <source>
        <dbReference type="HAMAP-Rule" id="MF_01245"/>
    </source>
</evidence>
<reference evidence="3 4" key="1">
    <citation type="journal article" date="2016" name="Sci. Rep.">
        <title>Metabolic traits of an uncultured archaeal lineage -MSBL1- from brine pools of the Red Sea.</title>
        <authorList>
            <person name="Mwirichia R."/>
            <person name="Alam I."/>
            <person name="Rashid M."/>
            <person name="Vinu M."/>
            <person name="Ba-Alawi W."/>
            <person name="Anthony Kamau A."/>
            <person name="Kamanda Ngugi D."/>
            <person name="Goker M."/>
            <person name="Klenk H.P."/>
            <person name="Bajic V."/>
            <person name="Stingl U."/>
        </authorList>
    </citation>
    <scope>NUCLEOTIDE SEQUENCE [LARGE SCALE GENOMIC DNA]</scope>
    <source>
        <strain evidence="3">SCGC-AAA259E17</strain>
    </source>
</reference>
<name>A0A133UEU3_9EURY</name>
<dbReference type="EMBL" id="LHXN01000034">
    <property type="protein sequence ID" value="KXA92722.1"/>
    <property type="molecule type" value="Genomic_DNA"/>
</dbReference>
<sequence length="81" mass="9346">MGPREVLNKLKWHPDFELNDADITILHRGAPGDRRTIQGEDILDLGKGFMIVRRGREEVKIPYHRVLKINTPAETVWQETG</sequence>
<dbReference type="Pfam" id="PF04457">
    <property type="entry name" value="MJ1316"/>
    <property type="match status" value="1"/>
</dbReference>
<evidence type="ECO:0000313" key="3">
    <source>
        <dbReference type="EMBL" id="KXA92722.1"/>
    </source>
</evidence>
<evidence type="ECO:0000259" key="2">
    <source>
        <dbReference type="Pfam" id="PF04457"/>
    </source>
</evidence>
<comment type="similarity">
    <text evidence="1">Belongs to the UPF0248 family.</text>
</comment>
<keyword evidence="4" id="KW-1185">Reference proteome</keyword>
<dbReference type="Proteomes" id="UP000070373">
    <property type="component" value="Unassembled WGS sequence"/>
</dbReference>
<dbReference type="InterPro" id="IPR007547">
    <property type="entry name" value="UPF0248"/>
</dbReference>
<feature type="domain" description="MJ1316 RNA cyclic group end recognition" evidence="2">
    <location>
        <begin position="4"/>
        <end position="78"/>
    </location>
</feature>
<dbReference type="HAMAP" id="MF_01245">
    <property type="entry name" value="UPF0248"/>
    <property type="match status" value="1"/>
</dbReference>